<proteinExistence type="predicted"/>
<dbReference type="InterPro" id="IPR021352">
    <property type="entry name" value="DUF2971"/>
</dbReference>
<evidence type="ECO:0000313" key="1">
    <source>
        <dbReference type="EMBL" id="SMO66383.1"/>
    </source>
</evidence>
<reference evidence="1 2" key="1">
    <citation type="submission" date="2017-05" db="EMBL/GenBank/DDBJ databases">
        <authorList>
            <person name="Varghese N."/>
            <person name="Submissions S."/>
        </authorList>
    </citation>
    <scope>NUCLEOTIDE SEQUENCE [LARGE SCALE GENOMIC DNA]</scope>
    <source>
        <strain evidence="1 2">DSM 29371</strain>
    </source>
</reference>
<sequence length="273" mass="32456">MILYKYFPENINSIKALSCKSVWMNPALKMNDPLESLTLISQEYSQEDLNQYRKHIKESEINTKLDWLKYDNEQLIECLNFLRRNILSGLCFSSFSEDYSNILMWSHYASSHTGFCLAFEFSEDLLVENDLIKVKYSDKVDSLNIKSLMCDHNSPNEDLVEMKRDFYNSLTVKSPHWNYEKEWRKWGHPGYEDFDGRAKIVKIYFGYRIDKEFENIIRNILKSVDLENIEIKYMDIQDNSTNLIAINEDDYKKNSNKRQKLIEGTYVNIKSFI</sequence>
<dbReference type="EMBL" id="FXTC01000004">
    <property type="protein sequence ID" value="SMO66383.1"/>
    <property type="molecule type" value="Genomic_DNA"/>
</dbReference>
<dbReference type="Proteomes" id="UP000316916">
    <property type="component" value="Unassembled WGS sequence"/>
</dbReference>
<dbReference type="Pfam" id="PF11185">
    <property type="entry name" value="DUF2971"/>
    <property type="match status" value="1"/>
</dbReference>
<name>A0A521D3V7_9FLAO</name>
<evidence type="ECO:0008006" key="3">
    <source>
        <dbReference type="Google" id="ProtNLM"/>
    </source>
</evidence>
<gene>
    <name evidence="1" type="ORF">SAMN06265171_104183</name>
</gene>
<protein>
    <recommendedName>
        <fullName evidence="3">DUF2971 domain-containing protein</fullName>
    </recommendedName>
</protein>
<dbReference type="AlphaFoldDB" id="A0A521D3V7"/>
<keyword evidence="2" id="KW-1185">Reference proteome</keyword>
<organism evidence="1 2">
    <name type="scientific">Chryseobacterium rhizoplanae</name>
    <dbReference type="NCBI Taxonomy" id="1609531"/>
    <lineage>
        <taxon>Bacteria</taxon>
        <taxon>Pseudomonadati</taxon>
        <taxon>Bacteroidota</taxon>
        <taxon>Flavobacteriia</taxon>
        <taxon>Flavobacteriales</taxon>
        <taxon>Weeksellaceae</taxon>
        <taxon>Chryseobacterium group</taxon>
        <taxon>Chryseobacterium</taxon>
    </lineage>
</organism>
<dbReference type="RefSeq" id="WP_142718046.1">
    <property type="nucleotide sequence ID" value="NZ_FXTC01000004.1"/>
</dbReference>
<evidence type="ECO:0000313" key="2">
    <source>
        <dbReference type="Proteomes" id="UP000316916"/>
    </source>
</evidence>
<accession>A0A521D3V7</accession>